<dbReference type="SUPFAM" id="SSF47616">
    <property type="entry name" value="GST C-terminal domain-like"/>
    <property type="match status" value="1"/>
</dbReference>
<dbReference type="CDD" id="cd10291">
    <property type="entry name" value="GST_C_YfcG_like"/>
    <property type="match status" value="1"/>
</dbReference>
<dbReference type="OrthoDB" id="9803562at2"/>
<name>A0A0F5QI19_9HYPH</name>
<dbReference type="Pfam" id="PF13409">
    <property type="entry name" value="GST_N_2"/>
    <property type="match status" value="1"/>
</dbReference>
<dbReference type="EMBL" id="LANJ01000011">
    <property type="protein sequence ID" value="KKC39659.1"/>
    <property type="molecule type" value="Genomic_DNA"/>
</dbReference>
<dbReference type="InterPro" id="IPR004046">
    <property type="entry name" value="GST_C"/>
</dbReference>
<dbReference type="PANTHER" id="PTHR44051:SF8">
    <property type="entry name" value="GLUTATHIONE S-TRANSFERASE GSTA"/>
    <property type="match status" value="1"/>
</dbReference>
<dbReference type="AlphaFoldDB" id="A0A0F5QI19"/>
<dbReference type="SFLD" id="SFLDG01151">
    <property type="entry name" value="Main.2:_Nu-like"/>
    <property type="match status" value="1"/>
</dbReference>
<dbReference type="RefSeq" id="WP_046138113.1">
    <property type="nucleotide sequence ID" value="NZ_LANJ01000011.1"/>
</dbReference>
<dbReference type="SFLD" id="SFLDS00019">
    <property type="entry name" value="Glutathione_Transferase_(cytos"/>
    <property type="match status" value="1"/>
</dbReference>
<feature type="domain" description="GST C-terminal" evidence="2">
    <location>
        <begin position="95"/>
        <end position="218"/>
    </location>
</feature>
<dbReference type="InterPro" id="IPR036249">
    <property type="entry name" value="Thioredoxin-like_sf"/>
</dbReference>
<dbReference type="Proteomes" id="UP000033411">
    <property type="component" value="Unassembled WGS sequence"/>
</dbReference>
<dbReference type="PATRIC" id="fig|1293439.3.peg.723"/>
<protein>
    <submittedName>
        <fullName evidence="3">Glutathione S-transferase</fullName>
    </submittedName>
</protein>
<dbReference type="PROSITE" id="PS50405">
    <property type="entry name" value="GST_CTER"/>
    <property type="match status" value="1"/>
</dbReference>
<dbReference type="InterPro" id="IPR040079">
    <property type="entry name" value="Glutathione_S-Trfase"/>
</dbReference>
<dbReference type="PROSITE" id="PS50404">
    <property type="entry name" value="GST_NTER"/>
    <property type="match status" value="1"/>
</dbReference>
<keyword evidence="3" id="KW-0808">Transferase</keyword>
<dbReference type="GO" id="GO:0016740">
    <property type="term" value="F:transferase activity"/>
    <property type="evidence" value="ECO:0007669"/>
    <property type="project" value="UniProtKB-KW"/>
</dbReference>
<comment type="caution">
    <text evidence="3">The sequence shown here is derived from an EMBL/GenBank/DDBJ whole genome shotgun (WGS) entry which is preliminary data.</text>
</comment>
<proteinExistence type="predicted"/>
<dbReference type="SFLD" id="SFLDG00358">
    <property type="entry name" value="Main_(cytGST)"/>
    <property type="match status" value="1"/>
</dbReference>
<sequence>MTTQTKPIDVYSLPTPNGQKAHIMLEELGVPWTYHRIDIGKGDQFKPGFLAISPNNKIPAIVDPEGPDGQPISIFEAGAILKYLGLKFGQLYPTDPRKQVKVDEWLFWQVGGFGPMLGQNHHFALYAPERIPYATKRYIDETHRLYGVLNKQLEGREYIADDYSIADIASIGWAQGWERQGQNIEDFPNVKAWLARLGARPAVARGLEVGKDTPAADLSKDKAAQGVLFNQR</sequence>
<accession>A0A0F5QI19</accession>
<dbReference type="Pfam" id="PF00043">
    <property type="entry name" value="GST_C"/>
    <property type="match status" value="1"/>
</dbReference>
<dbReference type="PANTHER" id="PTHR44051">
    <property type="entry name" value="GLUTATHIONE S-TRANSFERASE-RELATED"/>
    <property type="match status" value="1"/>
</dbReference>
<feature type="domain" description="GST N-terminal" evidence="1">
    <location>
        <begin position="5"/>
        <end position="92"/>
    </location>
</feature>
<dbReference type="STRING" id="1293439.WH87_05785"/>
<reference evidence="3 4" key="1">
    <citation type="submission" date="2015-03" db="EMBL/GenBank/DDBJ databases">
        <authorList>
            <person name="Lepp D."/>
            <person name="Hassan Y.I."/>
            <person name="Li X.-Z."/>
            <person name="Zhou T."/>
        </authorList>
    </citation>
    <scope>NUCLEOTIDE SEQUENCE [LARGE SCALE GENOMIC DNA]</scope>
    <source>
        <strain evidence="3 4">E84</strain>
    </source>
</reference>
<dbReference type="InterPro" id="IPR036282">
    <property type="entry name" value="Glutathione-S-Trfase_C_sf"/>
</dbReference>
<dbReference type="Gene3D" id="1.20.1050.10">
    <property type="match status" value="1"/>
</dbReference>
<dbReference type="InterPro" id="IPR004045">
    <property type="entry name" value="Glutathione_S-Trfase_N"/>
</dbReference>
<organism evidence="3 4">
    <name type="scientific">Devosia epidermidihirudinis</name>
    <dbReference type="NCBI Taxonomy" id="1293439"/>
    <lineage>
        <taxon>Bacteria</taxon>
        <taxon>Pseudomonadati</taxon>
        <taxon>Pseudomonadota</taxon>
        <taxon>Alphaproteobacteria</taxon>
        <taxon>Hyphomicrobiales</taxon>
        <taxon>Devosiaceae</taxon>
        <taxon>Devosia</taxon>
    </lineage>
</organism>
<evidence type="ECO:0000259" key="1">
    <source>
        <dbReference type="PROSITE" id="PS50404"/>
    </source>
</evidence>
<dbReference type="CDD" id="cd03048">
    <property type="entry name" value="GST_N_Ure2p_like"/>
    <property type="match status" value="1"/>
</dbReference>
<evidence type="ECO:0000313" key="3">
    <source>
        <dbReference type="EMBL" id="KKC39659.1"/>
    </source>
</evidence>
<dbReference type="InterPro" id="IPR010987">
    <property type="entry name" value="Glutathione-S-Trfase_C-like"/>
</dbReference>
<keyword evidence="4" id="KW-1185">Reference proteome</keyword>
<dbReference type="Gene3D" id="3.40.30.10">
    <property type="entry name" value="Glutaredoxin"/>
    <property type="match status" value="1"/>
</dbReference>
<evidence type="ECO:0000313" key="4">
    <source>
        <dbReference type="Proteomes" id="UP000033411"/>
    </source>
</evidence>
<evidence type="ECO:0000259" key="2">
    <source>
        <dbReference type="PROSITE" id="PS50405"/>
    </source>
</evidence>
<gene>
    <name evidence="3" type="ORF">WH87_05785</name>
</gene>
<dbReference type="SUPFAM" id="SSF52833">
    <property type="entry name" value="Thioredoxin-like"/>
    <property type="match status" value="1"/>
</dbReference>